<dbReference type="AlphaFoldDB" id="A0A255YX53"/>
<dbReference type="PROSITE" id="PS51257">
    <property type="entry name" value="PROKAR_LIPOPROTEIN"/>
    <property type="match status" value="1"/>
</dbReference>
<gene>
    <name evidence="2" type="ORF">CHU92_12845</name>
</gene>
<dbReference type="InterPro" id="IPR025634">
    <property type="entry name" value="DUF4292"/>
</dbReference>
<sequence>MKKITVLLLLIALASCKSKQAVVAEQSATADKGAKAVMEGHYKNRKDFRTLHISAGANYKDSKQSHSMSADIRIKKDEIILISVRFLGITMAKAMITPEKVSYYEKINNTYFEGNYAVLSRWLGTELDYNKVQNIFLGETIDNLEKGTYQSVIENGLYKLMAKQKNQITKQFYFEGANYLLKEQAIEQAGQEARRLTIKYPAHKEYNKGILPSEIKIEAEQKDRVYISVDYNNVTFDEDLSFPYSIPEGFEQILID</sequence>
<dbReference type="RefSeq" id="WP_094416191.1">
    <property type="nucleotide sequence ID" value="NZ_NOXV01000299.1"/>
</dbReference>
<proteinExistence type="predicted"/>
<feature type="signal peptide" evidence="1">
    <location>
        <begin position="1"/>
        <end position="21"/>
    </location>
</feature>
<name>A0A255YX53_9FLAO</name>
<organism evidence="2 3">
    <name type="scientific">Flavobacterium cyanobacteriorum</name>
    <dbReference type="NCBI Taxonomy" id="2022802"/>
    <lineage>
        <taxon>Bacteria</taxon>
        <taxon>Pseudomonadati</taxon>
        <taxon>Bacteroidota</taxon>
        <taxon>Flavobacteriia</taxon>
        <taxon>Flavobacteriales</taxon>
        <taxon>Flavobacteriaceae</taxon>
        <taxon>Flavobacterium</taxon>
    </lineage>
</organism>
<accession>A0A255YX53</accession>
<dbReference type="Gene3D" id="2.50.20.10">
    <property type="entry name" value="Lipoprotein localisation LolA/LolB/LppX"/>
    <property type="match status" value="1"/>
</dbReference>
<comment type="caution">
    <text evidence="2">The sequence shown here is derived from an EMBL/GenBank/DDBJ whole genome shotgun (WGS) entry which is preliminary data.</text>
</comment>
<protein>
    <recommendedName>
        <fullName evidence="4">Deoxyuridine 5'-triphosphate nucleotidohydrolase</fullName>
    </recommendedName>
</protein>
<evidence type="ECO:0008006" key="4">
    <source>
        <dbReference type="Google" id="ProtNLM"/>
    </source>
</evidence>
<evidence type="ECO:0000313" key="2">
    <source>
        <dbReference type="EMBL" id="OYQ33274.1"/>
    </source>
</evidence>
<keyword evidence="3" id="KW-1185">Reference proteome</keyword>
<dbReference type="Proteomes" id="UP000216605">
    <property type="component" value="Unassembled WGS sequence"/>
</dbReference>
<keyword evidence="1" id="KW-0732">Signal</keyword>
<feature type="chain" id="PRO_5013214067" description="Deoxyuridine 5'-triphosphate nucleotidohydrolase" evidence="1">
    <location>
        <begin position="22"/>
        <end position="256"/>
    </location>
</feature>
<dbReference type="EMBL" id="NOXV01000299">
    <property type="protein sequence ID" value="OYQ33274.1"/>
    <property type="molecule type" value="Genomic_DNA"/>
</dbReference>
<dbReference type="Pfam" id="PF14125">
    <property type="entry name" value="DUF4292"/>
    <property type="match status" value="1"/>
</dbReference>
<evidence type="ECO:0000313" key="3">
    <source>
        <dbReference type="Proteomes" id="UP000216605"/>
    </source>
</evidence>
<evidence type="ECO:0000256" key="1">
    <source>
        <dbReference type="SAM" id="SignalP"/>
    </source>
</evidence>
<dbReference type="OrthoDB" id="849114at2"/>
<reference evidence="2 3" key="1">
    <citation type="submission" date="2017-07" db="EMBL/GenBank/DDBJ databases">
        <title>Flavobacterium cyanobacteriorum sp. nov., isolated from cyanobacterial aggregates in a eutrophic lake.</title>
        <authorList>
            <person name="Cai H."/>
        </authorList>
    </citation>
    <scope>NUCLEOTIDE SEQUENCE [LARGE SCALE GENOMIC DNA]</scope>
    <source>
        <strain evidence="2 3">TH021</strain>
    </source>
</reference>